<dbReference type="Proteomes" id="UP000275846">
    <property type="component" value="Unassembled WGS sequence"/>
</dbReference>
<name>A0A183SCI7_SCHSO</name>
<gene>
    <name evidence="1" type="ORF">SSLN_LOCUS1935</name>
</gene>
<protein>
    <submittedName>
        <fullName evidence="3">Transposase</fullName>
    </submittedName>
</protein>
<evidence type="ECO:0000313" key="3">
    <source>
        <dbReference type="WBParaSite" id="SSLN_0000200301-mRNA-1"/>
    </source>
</evidence>
<reference evidence="3" key="1">
    <citation type="submission" date="2016-06" db="UniProtKB">
        <authorList>
            <consortium name="WormBaseParasite"/>
        </authorList>
    </citation>
    <scope>IDENTIFICATION</scope>
</reference>
<organism evidence="3">
    <name type="scientific">Schistocephalus solidus</name>
    <name type="common">Tapeworm</name>
    <dbReference type="NCBI Taxonomy" id="70667"/>
    <lineage>
        <taxon>Eukaryota</taxon>
        <taxon>Metazoa</taxon>
        <taxon>Spiralia</taxon>
        <taxon>Lophotrochozoa</taxon>
        <taxon>Platyhelminthes</taxon>
        <taxon>Cestoda</taxon>
        <taxon>Eucestoda</taxon>
        <taxon>Diphyllobothriidea</taxon>
        <taxon>Diphyllobothriidae</taxon>
        <taxon>Schistocephalus</taxon>
    </lineage>
</organism>
<accession>A0A183SCI7</accession>
<dbReference type="AlphaFoldDB" id="A0A183SCI7"/>
<dbReference type="EMBL" id="UYSU01010306">
    <property type="protein sequence ID" value="VDL88320.1"/>
    <property type="molecule type" value="Genomic_DNA"/>
</dbReference>
<keyword evidence="2" id="KW-1185">Reference proteome</keyword>
<evidence type="ECO:0000313" key="1">
    <source>
        <dbReference type="EMBL" id="VDL88320.1"/>
    </source>
</evidence>
<reference evidence="1 2" key="2">
    <citation type="submission" date="2018-11" db="EMBL/GenBank/DDBJ databases">
        <authorList>
            <consortium name="Pathogen Informatics"/>
        </authorList>
    </citation>
    <scope>NUCLEOTIDE SEQUENCE [LARGE SCALE GENOMIC DNA]</scope>
    <source>
        <strain evidence="1 2">NST_G2</strain>
    </source>
</reference>
<dbReference type="WBParaSite" id="SSLN_0000200301-mRNA-1">
    <property type="protein sequence ID" value="SSLN_0000200301-mRNA-1"/>
    <property type="gene ID" value="SSLN_0000200301"/>
</dbReference>
<evidence type="ECO:0000313" key="2">
    <source>
        <dbReference type="Proteomes" id="UP000275846"/>
    </source>
</evidence>
<sequence>MAEFLNDVNSRRRNSVACFDNNCGFIRYGPEETSDVPKRFASELPVAVEPYAATATNSEVTGFPRRQVIQPLVFSARPSTCLRRICSLVSAKTALFTRLSHSVTHY</sequence>
<proteinExistence type="predicted"/>